<evidence type="ECO:0000259" key="1">
    <source>
        <dbReference type="Pfam" id="PF08241"/>
    </source>
</evidence>
<name>A0A1X9NGM8_9GAMM</name>
<evidence type="ECO:0000313" key="2">
    <source>
        <dbReference type="EMBL" id="ARN73163.1"/>
    </source>
</evidence>
<gene>
    <name evidence="2" type="ORF">BST96_03005</name>
</gene>
<dbReference type="Pfam" id="PF08241">
    <property type="entry name" value="Methyltransf_11"/>
    <property type="match status" value="1"/>
</dbReference>
<sequence>MSKAYNEMSYVEIAAIYNDINNIPLDAAEQLGRSVADMVGEGATILDLGGGAGRISVPIAAHTKMIALDIEHHMQKASKKLGADRNIPIKNSVGTILKLPFADNTFDAVITTNVFHQVDCWRCAIRETARVLKPGGTFIIGRDILDPETNASKLRTAARIMTAGIDSDMIPTDAAGPALYEFIGKLGGKLGEEVDGCHWEETISGRTILERMANRTNNETWSLSDATLSELMEEITEFAEDELEDIDQEETLLWKFGLQPIKGLA</sequence>
<evidence type="ECO:0000313" key="3">
    <source>
        <dbReference type="Proteomes" id="UP000193450"/>
    </source>
</evidence>
<dbReference type="PANTHER" id="PTHR43591">
    <property type="entry name" value="METHYLTRANSFERASE"/>
    <property type="match status" value="1"/>
</dbReference>
<dbReference type="Gene3D" id="3.40.50.150">
    <property type="entry name" value="Vaccinia Virus protein VP39"/>
    <property type="match status" value="1"/>
</dbReference>
<feature type="domain" description="Methyltransferase type 11" evidence="1">
    <location>
        <begin position="46"/>
        <end position="140"/>
    </location>
</feature>
<dbReference type="InterPro" id="IPR013216">
    <property type="entry name" value="Methyltransf_11"/>
</dbReference>
<reference evidence="2 3" key="1">
    <citation type="submission" date="2016-11" db="EMBL/GenBank/DDBJ databases">
        <title>Trade-off between light-utilization and light-protection in marine flavobacteria.</title>
        <authorList>
            <person name="Kumagai Y."/>
        </authorList>
    </citation>
    <scope>NUCLEOTIDE SEQUENCE [LARGE SCALE GENOMIC DNA]</scope>
    <source>
        <strain evidence="2 3">NBRC 107125</strain>
    </source>
</reference>
<dbReference type="SUPFAM" id="SSF53335">
    <property type="entry name" value="S-adenosyl-L-methionine-dependent methyltransferases"/>
    <property type="match status" value="1"/>
</dbReference>
<dbReference type="CDD" id="cd02440">
    <property type="entry name" value="AdoMet_MTases"/>
    <property type="match status" value="1"/>
</dbReference>
<dbReference type="InterPro" id="IPR029063">
    <property type="entry name" value="SAM-dependent_MTases_sf"/>
</dbReference>
<dbReference type="AlphaFoldDB" id="A0A1X9NGM8"/>
<dbReference type="Proteomes" id="UP000193450">
    <property type="component" value="Chromosome"/>
</dbReference>
<dbReference type="STRING" id="716816.BST96_03005"/>
<dbReference type="RefSeq" id="WP_169713885.1">
    <property type="nucleotide sequence ID" value="NZ_CP019343.1"/>
</dbReference>
<proteinExistence type="predicted"/>
<dbReference type="Gene3D" id="1.10.8.900">
    <property type="match status" value="1"/>
</dbReference>
<dbReference type="KEGG" id="osg:BST96_03005"/>
<protein>
    <recommendedName>
        <fullName evidence="1">Methyltransferase type 11 domain-containing protein</fullName>
    </recommendedName>
</protein>
<organism evidence="2 3">
    <name type="scientific">Oceanicoccus sagamiensis</name>
    <dbReference type="NCBI Taxonomy" id="716816"/>
    <lineage>
        <taxon>Bacteria</taxon>
        <taxon>Pseudomonadati</taxon>
        <taxon>Pseudomonadota</taxon>
        <taxon>Gammaproteobacteria</taxon>
        <taxon>Cellvibrionales</taxon>
        <taxon>Spongiibacteraceae</taxon>
        <taxon>Oceanicoccus</taxon>
    </lineage>
</organism>
<dbReference type="GO" id="GO:0008757">
    <property type="term" value="F:S-adenosylmethionine-dependent methyltransferase activity"/>
    <property type="evidence" value="ECO:0007669"/>
    <property type="project" value="InterPro"/>
</dbReference>
<dbReference type="EMBL" id="CP019343">
    <property type="protein sequence ID" value="ARN73163.1"/>
    <property type="molecule type" value="Genomic_DNA"/>
</dbReference>
<keyword evidence="3" id="KW-1185">Reference proteome</keyword>
<accession>A0A1X9NGM8</accession>